<dbReference type="InterPro" id="IPR019734">
    <property type="entry name" value="TPR_rpt"/>
</dbReference>
<evidence type="ECO:0000256" key="2">
    <source>
        <dbReference type="ARBA" id="ARBA00022803"/>
    </source>
</evidence>
<dbReference type="OrthoDB" id="2370959at2"/>
<dbReference type="SUPFAM" id="SSF48452">
    <property type="entry name" value="TPR-like"/>
    <property type="match status" value="1"/>
</dbReference>
<dbReference type="Gene3D" id="1.25.40.10">
    <property type="entry name" value="Tetratricopeptide repeat domain"/>
    <property type="match status" value="1"/>
</dbReference>
<dbReference type="AlphaFoldDB" id="A0A4Q9DTN8"/>
<evidence type="ECO:0000313" key="5">
    <source>
        <dbReference type="Proteomes" id="UP000293142"/>
    </source>
</evidence>
<dbReference type="Pfam" id="PF07719">
    <property type="entry name" value="TPR_2"/>
    <property type="match status" value="1"/>
</dbReference>
<comment type="caution">
    <text evidence="4">The sequence shown here is derived from an EMBL/GenBank/DDBJ whole genome shotgun (WGS) entry which is preliminary data.</text>
</comment>
<dbReference type="Proteomes" id="UP000293142">
    <property type="component" value="Unassembled WGS sequence"/>
</dbReference>
<accession>A0A4Q9DTN8</accession>
<dbReference type="RefSeq" id="WP_131012950.1">
    <property type="nucleotide sequence ID" value="NZ_SIRE01000006.1"/>
</dbReference>
<proteinExistence type="predicted"/>
<feature type="repeat" description="TPR" evidence="3">
    <location>
        <begin position="82"/>
        <end position="115"/>
    </location>
</feature>
<sequence>MFNPLFASMNEVLDEIIADYASATYAQRAEMDEKLRILRGMSDVCIEQWLLFEEKMGKYLQHRTEEHEVEKQAPDVELSGKHSELFQRGQGYYKLNMYDEAIREFEGIVRSEPDFLLARVYLGMSFLQKGDTSEAYRLFHLLIHISENAQMKAISYNAMGCIHMLRRNLEKAYEYFRKAYKSDPAVIEPLFSMGLCYEHKGKLEFMLE</sequence>
<reference evidence="4 5" key="1">
    <citation type="submission" date="2019-02" db="EMBL/GenBank/DDBJ databases">
        <title>Paenibacillus sp. nov., isolated from surface-sterilized tissue of Thalictrum simplex L.</title>
        <authorList>
            <person name="Tuo L."/>
        </authorList>
    </citation>
    <scope>NUCLEOTIDE SEQUENCE [LARGE SCALE GENOMIC DNA]</scope>
    <source>
        <strain evidence="4 5">N2SHLJ1</strain>
    </source>
</reference>
<evidence type="ECO:0000256" key="3">
    <source>
        <dbReference type="PROSITE-ProRule" id="PRU00339"/>
    </source>
</evidence>
<keyword evidence="1" id="KW-0677">Repeat</keyword>
<organism evidence="4 5">
    <name type="scientific">Paenibacillus thalictri</name>
    <dbReference type="NCBI Taxonomy" id="2527873"/>
    <lineage>
        <taxon>Bacteria</taxon>
        <taxon>Bacillati</taxon>
        <taxon>Bacillota</taxon>
        <taxon>Bacilli</taxon>
        <taxon>Bacillales</taxon>
        <taxon>Paenibacillaceae</taxon>
        <taxon>Paenibacillus</taxon>
    </lineage>
</organism>
<protein>
    <submittedName>
        <fullName evidence="4">Tetratricopeptide repeat protein</fullName>
    </submittedName>
</protein>
<keyword evidence="2 3" id="KW-0802">TPR repeat</keyword>
<keyword evidence="5" id="KW-1185">Reference proteome</keyword>
<dbReference type="EMBL" id="SIRE01000006">
    <property type="protein sequence ID" value="TBL79706.1"/>
    <property type="molecule type" value="Genomic_DNA"/>
</dbReference>
<dbReference type="SMART" id="SM00028">
    <property type="entry name" value="TPR"/>
    <property type="match status" value="3"/>
</dbReference>
<dbReference type="PROSITE" id="PS50005">
    <property type="entry name" value="TPR"/>
    <property type="match status" value="2"/>
</dbReference>
<dbReference type="InterPro" id="IPR011990">
    <property type="entry name" value="TPR-like_helical_dom_sf"/>
</dbReference>
<name>A0A4Q9DTN8_9BACL</name>
<evidence type="ECO:0000256" key="1">
    <source>
        <dbReference type="ARBA" id="ARBA00022737"/>
    </source>
</evidence>
<dbReference type="Pfam" id="PF13432">
    <property type="entry name" value="TPR_16"/>
    <property type="match status" value="1"/>
</dbReference>
<dbReference type="InterPro" id="IPR013105">
    <property type="entry name" value="TPR_2"/>
</dbReference>
<gene>
    <name evidence="4" type="ORF">EYB31_08830</name>
</gene>
<evidence type="ECO:0000313" key="4">
    <source>
        <dbReference type="EMBL" id="TBL79706.1"/>
    </source>
</evidence>
<feature type="repeat" description="TPR" evidence="3">
    <location>
        <begin position="153"/>
        <end position="186"/>
    </location>
</feature>